<keyword evidence="1" id="KW-1185">Reference proteome</keyword>
<proteinExistence type="predicted"/>
<dbReference type="RefSeq" id="XP_049310693.1">
    <property type="nucleotide sequence ID" value="XM_049454736.1"/>
</dbReference>
<evidence type="ECO:0000313" key="2">
    <source>
        <dbReference type="RefSeq" id="XP_049310693.1"/>
    </source>
</evidence>
<accession>A0ABM3JN90</accession>
<protein>
    <submittedName>
        <fullName evidence="2">Uncharacterized protein LOC125778155</fullName>
    </submittedName>
</protein>
<dbReference type="GeneID" id="125778155"/>
<sequence>MSGKNIIATLFYLSFYIKTYYVVKFLRKFSTNFNTEVAPPAKRKRQKPNKKWKESEVHSIIEFLMEEADFEAPTAQLFYKRFLHKTQLDVSWDLVWWKVRHLKAQYRKANDWLASTGAGLQDEGDGRIIEAKIAKMSIRPPKSSVGNHPLADN</sequence>
<name>A0ABM3JN90_BACDO</name>
<evidence type="ECO:0000313" key="1">
    <source>
        <dbReference type="Proteomes" id="UP001652620"/>
    </source>
</evidence>
<gene>
    <name evidence="2" type="primary">LOC125778155</name>
</gene>
<dbReference type="Proteomes" id="UP001652620">
    <property type="component" value="Chromosome 4"/>
</dbReference>
<reference evidence="2" key="1">
    <citation type="submission" date="2025-08" db="UniProtKB">
        <authorList>
            <consortium name="RefSeq"/>
        </authorList>
    </citation>
    <scope>IDENTIFICATION</scope>
    <source>
        <tissue evidence="2">Adult</tissue>
    </source>
</reference>
<organism evidence="1 2">
    <name type="scientific">Bactrocera dorsalis</name>
    <name type="common">Oriental fruit fly</name>
    <name type="synonym">Dacus dorsalis</name>
    <dbReference type="NCBI Taxonomy" id="27457"/>
    <lineage>
        <taxon>Eukaryota</taxon>
        <taxon>Metazoa</taxon>
        <taxon>Ecdysozoa</taxon>
        <taxon>Arthropoda</taxon>
        <taxon>Hexapoda</taxon>
        <taxon>Insecta</taxon>
        <taxon>Pterygota</taxon>
        <taxon>Neoptera</taxon>
        <taxon>Endopterygota</taxon>
        <taxon>Diptera</taxon>
        <taxon>Brachycera</taxon>
        <taxon>Muscomorpha</taxon>
        <taxon>Tephritoidea</taxon>
        <taxon>Tephritidae</taxon>
        <taxon>Bactrocera</taxon>
        <taxon>Bactrocera</taxon>
    </lineage>
</organism>